<dbReference type="AlphaFoldDB" id="A0A4U0Y1L1"/>
<keyword evidence="2" id="KW-1185">Reference proteome</keyword>
<gene>
    <name evidence="1" type="ORF">B0A55_01188</name>
</gene>
<sequence length="257" mass="28572">MAISQTIETADTLDVPTKGIKRSKIELEATTIITSHSVHLTLSPCATPESSTLAYFEDDCHDDYEFIRIPKKRDYDIFRVPRRQPSDRDKAELPLTVTQPDGTRVTMWAKLDTGADVNTINLSTLETLLGHEMAHQRMRSMTEEQFSMIGDTHFDAAHSVDLDFVAGVSKKSFSKVNFIIIPDNAAKSNRDGVPNVLLGFPFLQQESMLMIDVEYCHDAEVGLPVISEKAENECEGAAGILPIVKLKPVRGITRPGR</sequence>
<dbReference type="OrthoDB" id="3879263at2759"/>
<accession>A0A4U0Y1L1</accession>
<evidence type="ECO:0000313" key="1">
    <source>
        <dbReference type="EMBL" id="TKA82586.1"/>
    </source>
</evidence>
<dbReference type="Proteomes" id="UP000309340">
    <property type="component" value="Unassembled WGS sequence"/>
</dbReference>
<organism evidence="1 2">
    <name type="scientific">Friedmanniomyces simplex</name>
    <dbReference type="NCBI Taxonomy" id="329884"/>
    <lineage>
        <taxon>Eukaryota</taxon>
        <taxon>Fungi</taxon>
        <taxon>Dikarya</taxon>
        <taxon>Ascomycota</taxon>
        <taxon>Pezizomycotina</taxon>
        <taxon>Dothideomycetes</taxon>
        <taxon>Dothideomycetidae</taxon>
        <taxon>Mycosphaerellales</taxon>
        <taxon>Teratosphaeriaceae</taxon>
        <taxon>Friedmanniomyces</taxon>
    </lineage>
</organism>
<dbReference type="EMBL" id="NAJQ01000031">
    <property type="protein sequence ID" value="TKA82586.1"/>
    <property type="molecule type" value="Genomic_DNA"/>
</dbReference>
<proteinExistence type="predicted"/>
<evidence type="ECO:0000313" key="2">
    <source>
        <dbReference type="Proteomes" id="UP000309340"/>
    </source>
</evidence>
<comment type="caution">
    <text evidence="1">The sequence shown here is derived from an EMBL/GenBank/DDBJ whole genome shotgun (WGS) entry which is preliminary data.</text>
</comment>
<protein>
    <submittedName>
        <fullName evidence="1">Uncharacterized protein</fullName>
    </submittedName>
</protein>
<reference evidence="1 2" key="1">
    <citation type="submission" date="2017-03" db="EMBL/GenBank/DDBJ databases">
        <title>Genomes of endolithic fungi from Antarctica.</title>
        <authorList>
            <person name="Coleine C."/>
            <person name="Masonjones S."/>
            <person name="Stajich J.E."/>
        </authorList>
    </citation>
    <scope>NUCLEOTIDE SEQUENCE [LARGE SCALE GENOMIC DNA]</scope>
    <source>
        <strain evidence="1 2">CCFEE 5184</strain>
    </source>
</reference>
<name>A0A4U0Y1L1_9PEZI</name>